<dbReference type="CDD" id="cd03768">
    <property type="entry name" value="SR_ResInv"/>
    <property type="match status" value="1"/>
</dbReference>
<keyword evidence="8" id="KW-0614">Plasmid</keyword>
<dbReference type="OrthoDB" id="9797501at2"/>
<dbReference type="KEGG" id="hyh:D3Y59_17680"/>
<keyword evidence="3" id="KW-0238">DNA-binding</keyword>
<evidence type="ECO:0000256" key="1">
    <source>
        <dbReference type="ARBA" id="ARBA00009913"/>
    </source>
</evidence>
<keyword evidence="9" id="KW-1185">Reference proteome</keyword>
<geneLocation type="plasmid" evidence="8 9">
    <name>unnamed1</name>
</geneLocation>
<feature type="active site" description="O-(5'-phospho-DNA)-serine intermediate" evidence="5 6">
    <location>
        <position position="11"/>
    </location>
</feature>
<dbReference type="AlphaFoldDB" id="A0A3B7R0T7"/>
<reference evidence="8 9" key="1">
    <citation type="submission" date="2018-09" db="EMBL/GenBank/DDBJ databases">
        <title>Hymenobacter medium sp. nov., isolated from R2A medium.</title>
        <authorList>
            <person name="Yingchao G."/>
        </authorList>
    </citation>
    <scope>NUCLEOTIDE SEQUENCE [LARGE SCALE GENOMIC DNA]</scope>
    <source>
        <strain evidence="9">sh-6</strain>
        <plasmid evidence="8 9">unnamed1</plasmid>
    </source>
</reference>
<evidence type="ECO:0000313" key="9">
    <source>
        <dbReference type="Proteomes" id="UP000262802"/>
    </source>
</evidence>
<dbReference type="SMART" id="SM00857">
    <property type="entry name" value="Resolvase"/>
    <property type="match status" value="1"/>
</dbReference>
<accession>A0A3B7R0T7</accession>
<dbReference type="InterPro" id="IPR036162">
    <property type="entry name" value="Resolvase-like_N_sf"/>
</dbReference>
<evidence type="ECO:0000256" key="3">
    <source>
        <dbReference type="ARBA" id="ARBA00023125"/>
    </source>
</evidence>
<organism evidence="8 9">
    <name type="scientific">Hymenobacter oligotrophus</name>
    <dbReference type="NCBI Taxonomy" id="2319843"/>
    <lineage>
        <taxon>Bacteria</taxon>
        <taxon>Pseudomonadati</taxon>
        <taxon>Bacteroidota</taxon>
        <taxon>Cytophagia</taxon>
        <taxon>Cytophagales</taxon>
        <taxon>Hymenobacteraceae</taxon>
        <taxon>Hymenobacter</taxon>
    </lineage>
</organism>
<dbReference type="RefSeq" id="WP_119446574.1">
    <property type="nucleotide sequence ID" value="NZ_CP032318.1"/>
</dbReference>
<feature type="domain" description="Resolvase/invertase-type recombinase catalytic" evidence="7">
    <location>
        <begin position="3"/>
        <end position="78"/>
    </location>
</feature>
<dbReference type="GO" id="GO:0015074">
    <property type="term" value="P:DNA integration"/>
    <property type="evidence" value="ECO:0007669"/>
    <property type="project" value="UniProtKB-KW"/>
</dbReference>
<dbReference type="Pfam" id="PF00239">
    <property type="entry name" value="Resolvase"/>
    <property type="match status" value="1"/>
</dbReference>
<gene>
    <name evidence="8" type="ORF">D3Y59_17680</name>
</gene>
<dbReference type="InterPro" id="IPR050639">
    <property type="entry name" value="SSR_resolvase"/>
</dbReference>
<keyword evidence="2" id="KW-0229">DNA integration</keyword>
<dbReference type="SUPFAM" id="SSF53041">
    <property type="entry name" value="Resolvase-like"/>
    <property type="match status" value="1"/>
</dbReference>
<proteinExistence type="inferred from homology"/>
<evidence type="ECO:0000256" key="5">
    <source>
        <dbReference type="PIRSR" id="PIRSR606118-50"/>
    </source>
</evidence>
<evidence type="ECO:0000256" key="4">
    <source>
        <dbReference type="ARBA" id="ARBA00023172"/>
    </source>
</evidence>
<evidence type="ECO:0000256" key="2">
    <source>
        <dbReference type="ARBA" id="ARBA00022908"/>
    </source>
</evidence>
<dbReference type="InterPro" id="IPR006118">
    <property type="entry name" value="Recombinase_CS"/>
</dbReference>
<dbReference type="PANTHER" id="PTHR30461:SF26">
    <property type="entry name" value="RESOLVASE HOMOLOG YNEB"/>
    <property type="match status" value="1"/>
</dbReference>
<sequence length="78" mass="8850">MNKTFGYARVSTLDQNLDTQLDILTKAGCDRIFQDKITGMSLQRPALDELLGLLREGDTVLVARFFRLGRSRDHVIQP</sequence>
<dbReference type="PANTHER" id="PTHR30461">
    <property type="entry name" value="DNA-INVERTASE FROM LAMBDOID PROPHAGE"/>
    <property type="match status" value="1"/>
</dbReference>
<dbReference type="Proteomes" id="UP000262802">
    <property type="component" value="Plasmid unnamed1"/>
</dbReference>
<name>A0A3B7R0T7_9BACT</name>
<dbReference type="PROSITE" id="PS51736">
    <property type="entry name" value="RECOMBINASES_3"/>
    <property type="match status" value="1"/>
</dbReference>
<evidence type="ECO:0000259" key="7">
    <source>
        <dbReference type="PROSITE" id="PS51736"/>
    </source>
</evidence>
<dbReference type="InterPro" id="IPR006119">
    <property type="entry name" value="Resolv_N"/>
</dbReference>
<keyword evidence="4" id="KW-0233">DNA recombination</keyword>
<dbReference type="Gene3D" id="3.40.50.1390">
    <property type="entry name" value="Resolvase, N-terminal catalytic domain"/>
    <property type="match status" value="1"/>
</dbReference>
<evidence type="ECO:0000256" key="6">
    <source>
        <dbReference type="PROSITE-ProRule" id="PRU10137"/>
    </source>
</evidence>
<dbReference type="GO" id="GO:0000150">
    <property type="term" value="F:DNA strand exchange activity"/>
    <property type="evidence" value="ECO:0007669"/>
    <property type="project" value="InterPro"/>
</dbReference>
<protein>
    <submittedName>
        <fullName evidence="8">Recombinase family protein</fullName>
    </submittedName>
</protein>
<dbReference type="EMBL" id="CP032318">
    <property type="protein sequence ID" value="AYA39048.1"/>
    <property type="molecule type" value="Genomic_DNA"/>
</dbReference>
<comment type="similarity">
    <text evidence="1">Belongs to the site-specific recombinase resolvase family.</text>
</comment>
<dbReference type="GO" id="GO:0003677">
    <property type="term" value="F:DNA binding"/>
    <property type="evidence" value="ECO:0007669"/>
    <property type="project" value="UniProtKB-KW"/>
</dbReference>
<evidence type="ECO:0000313" key="8">
    <source>
        <dbReference type="EMBL" id="AYA39048.1"/>
    </source>
</evidence>
<dbReference type="PROSITE" id="PS00397">
    <property type="entry name" value="RECOMBINASES_1"/>
    <property type="match status" value="1"/>
</dbReference>